<name>A0A3S2W5H2_9BACI</name>
<evidence type="ECO:0000313" key="2">
    <source>
        <dbReference type="Proteomes" id="UP000288024"/>
    </source>
</evidence>
<gene>
    <name evidence="1" type="ORF">EM808_06575</name>
</gene>
<dbReference type="InterPro" id="IPR036866">
    <property type="entry name" value="RibonucZ/Hydroxyglut_hydro"/>
</dbReference>
<dbReference type="AlphaFoldDB" id="A0A3S2W5H2"/>
<keyword evidence="2" id="KW-1185">Reference proteome</keyword>
<dbReference type="EMBL" id="RZTZ01000002">
    <property type="protein sequence ID" value="RVT65170.1"/>
    <property type="molecule type" value="Genomic_DNA"/>
</dbReference>
<sequence>MTWLFPGDIEEIGEEMLLNKKTDLKADILKVAHHGSKTSTTDDFIQAVDPTVAIISAGKNNIYGHPNKGVLERLHAKNITVWRTDVNGTISFKYSQKKGTFFLQMP</sequence>
<dbReference type="Gene3D" id="3.60.15.10">
    <property type="entry name" value="Ribonuclease Z/Hydroxyacylglutathione hydrolase-like"/>
    <property type="match status" value="1"/>
</dbReference>
<protein>
    <submittedName>
        <fullName evidence="1">Competence protein ComEC</fullName>
    </submittedName>
</protein>
<proteinExistence type="predicted"/>
<comment type="caution">
    <text evidence="1">The sequence shown here is derived from an EMBL/GenBank/DDBJ whole genome shotgun (WGS) entry which is preliminary data.</text>
</comment>
<reference evidence="1 2" key="1">
    <citation type="submission" date="2019-01" db="EMBL/GenBank/DDBJ databases">
        <title>Bacillus sp. M5HDSG1-1, whole genome shotgun sequence.</title>
        <authorList>
            <person name="Tuo L."/>
        </authorList>
    </citation>
    <scope>NUCLEOTIDE SEQUENCE [LARGE SCALE GENOMIC DNA]</scope>
    <source>
        <strain evidence="1 2">M5HDSG1-1</strain>
    </source>
</reference>
<dbReference type="InterPro" id="IPR052159">
    <property type="entry name" value="Competence_DNA_uptake"/>
</dbReference>
<organism evidence="1 2">
    <name type="scientific">Niallia taxi</name>
    <dbReference type="NCBI Taxonomy" id="2499688"/>
    <lineage>
        <taxon>Bacteria</taxon>
        <taxon>Bacillati</taxon>
        <taxon>Bacillota</taxon>
        <taxon>Bacilli</taxon>
        <taxon>Bacillales</taxon>
        <taxon>Bacillaceae</taxon>
        <taxon>Niallia</taxon>
    </lineage>
</organism>
<dbReference type="SUPFAM" id="SSF56281">
    <property type="entry name" value="Metallo-hydrolase/oxidoreductase"/>
    <property type="match status" value="1"/>
</dbReference>
<dbReference type="Proteomes" id="UP000288024">
    <property type="component" value="Unassembled WGS sequence"/>
</dbReference>
<evidence type="ECO:0000313" key="1">
    <source>
        <dbReference type="EMBL" id="RVT65170.1"/>
    </source>
</evidence>
<dbReference type="PANTHER" id="PTHR30619:SF1">
    <property type="entry name" value="RECOMBINATION PROTEIN 2"/>
    <property type="match status" value="1"/>
</dbReference>
<dbReference type="PANTHER" id="PTHR30619">
    <property type="entry name" value="DNA INTERNALIZATION/COMPETENCE PROTEIN COMEC/REC2"/>
    <property type="match status" value="1"/>
</dbReference>
<accession>A0A3S2W5H2</accession>